<dbReference type="PANTHER" id="PTHR23355:SF9">
    <property type="entry name" value="DIS3-LIKE EXONUCLEASE 2"/>
    <property type="match status" value="1"/>
</dbReference>
<dbReference type="InterPro" id="IPR012340">
    <property type="entry name" value="NA-bd_OB-fold"/>
</dbReference>
<protein>
    <submittedName>
        <fullName evidence="2">RNB domain-containing ribonuclease</fullName>
    </submittedName>
</protein>
<dbReference type="SUPFAM" id="SSF50249">
    <property type="entry name" value="Nucleic acid-binding proteins"/>
    <property type="match status" value="1"/>
</dbReference>
<dbReference type="Pfam" id="PF25255">
    <property type="entry name" value="WHD_RNase_II"/>
    <property type="match status" value="1"/>
</dbReference>
<evidence type="ECO:0000259" key="1">
    <source>
        <dbReference type="SMART" id="SM00955"/>
    </source>
</evidence>
<organism evidence="2">
    <name type="scientific">Desulfacinum infernum</name>
    <dbReference type="NCBI Taxonomy" id="35837"/>
    <lineage>
        <taxon>Bacteria</taxon>
        <taxon>Pseudomonadati</taxon>
        <taxon>Thermodesulfobacteriota</taxon>
        <taxon>Syntrophobacteria</taxon>
        <taxon>Syntrophobacterales</taxon>
        <taxon>Syntrophobacteraceae</taxon>
        <taxon>Desulfacinum</taxon>
    </lineage>
</organism>
<dbReference type="GO" id="GO:0006402">
    <property type="term" value="P:mRNA catabolic process"/>
    <property type="evidence" value="ECO:0007669"/>
    <property type="project" value="TreeGrafter"/>
</dbReference>
<sequence>MSQSEWSGIAPGTVVEFFEAKELLLGVCLAVKDQRLNVLTENNREMSLVMRRVVSASPARLNPTQHRDDLVRALKKIRQERESLAAQVDVAELWSVLEGETEGYSPQDLAELVFAGAVTDDHVAAVQRVLLADRLYFQFKDGLFAARTADQVERRREDMEREARKERLLEEGAQWVRRVMQAKPGARHDLFDQEIIEKIKEFCLFGQESESAAFVKELFGRSGIPAQQTAAFRFLVRLGVWSENENLYLHQQGLATDFPAEILEAAEAGKDRVQRITVGEERADFRACDAFTIDSASTRDFDDALSFRPVGEDRWEVGVHIADAAHFVEIDDPVDREAACRVTSIYLPDRRIPMLPPSLSEEACSLCLGQDRATLSFLMDVDASGHIHGWRILPGIVRVSRRLTYEQVDRLVETDPTFKALFHLSERLREQRRERGAVLLPLPEIHISVNDHGMIQLVRYEKENPSQIIVSEWMIAANGLAATYLAEKDLPAIYRCQAECRPETDQVQSDYPIFHIYRQRRLFARAELETRPGPHCSLGMNPYTTVTSPIRRYTDLVVQRQIKAALNEGRPAYSEDVLEKILTHIRVQLGKVAFVHRKWTRYWILRYLEQEDIQSLNAIVLDKNAKFAYLLLPDFLMEVHAPLPQEQAVAAGEMVRLKIERLNPRDDVLRVQIV</sequence>
<dbReference type="InterPro" id="IPR057324">
    <property type="entry name" value="WH_RNase_II"/>
</dbReference>
<comment type="caution">
    <text evidence="2">The sequence shown here is derived from an EMBL/GenBank/DDBJ whole genome shotgun (WGS) entry which is preliminary data.</text>
</comment>
<reference evidence="2" key="1">
    <citation type="journal article" date="2020" name="mSystems">
        <title>Genome- and Community-Level Interaction Insights into Carbon Utilization and Element Cycling Functions of Hydrothermarchaeota in Hydrothermal Sediment.</title>
        <authorList>
            <person name="Zhou Z."/>
            <person name="Liu Y."/>
            <person name="Xu W."/>
            <person name="Pan J."/>
            <person name="Luo Z.H."/>
            <person name="Li M."/>
        </authorList>
    </citation>
    <scope>NUCLEOTIDE SEQUENCE [LARGE SCALE GENOMIC DNA]</scope>
    <source>
        <strain evidence="2">SpSt-456</strain>
    </source>
</reference>
<dbReference type="EMBL" id="DSTK01000012">
    <property type="protein sequence ID" value="HFK96404.1"/>
    <property type="molecule type" value="Genomic_DNA"/>
</dbReference>
<dbReference type="PANTHER" id="PTHR23355">
    <property type="entry name" value="RIBONUCLEASE"/>
    <property type="match status" value="1"/>
</dbReference>
<evidence type="ECO:0000313" key="2">
    <source>
        <dbReference type="EMBL" id="HFK96404.1"/>
    </source>
</evidence>
<dbReference type="Pfam" id="PF00773">
    <property type="entry name" value="RNB"/>
    <property type="match status" value="1"/>
</dbReference>
<gene>
    <name evidence="2" type="ORF">ENS06_03640</name>
</gene>
<name>A0A831ZR42_9BACT</name>
<dbReference type="GO" id="GO:0000932">
    <property type="term" value="C:P-body"/>
    <property type="evidence" value="ECO:0007669"/>
    <property type="project" value="TreeGrafter"/>
</dbReference>
<dbReference type="GO" id="GO:0003723">
    <property type="term" value="F:RNA binding"/>
    <property type="evidence" value="ECO:0007669"/>
    <property type="project" value="InterPro"/>
</dbReference>
<feature type="domain" description="RNB" evidence="1">
    <location>
        <begin position="282"/>
        <end position="568"/>
    </location>
</feature>
<proteinExistence type="predicted"/>
<dbReference type="AlphaFoldDB" id="A0A831ZR42"/>
<dbReference type="InterPro" id="IPR056404">
    <property type="entry name" value="HTH_RNase_II"/>
</dbReference>
<dbReference type="InterPro" id="IPR001900">
    <property type="entry name" value="RNase_II/R"/>
</dbReference>
<dbReference type="InterPro" id="IPR050180">
    <property type="entry name" value="RNR_Ribonuclease"/>
</dbReference>
<accession>A0A831ZR42</accession>
<dbReference type="Pfam" id="PF23161">
    <property type="entry name" value="HTH_RNase_II"/>
    <property type="match status" value="1"/>
</dbReference>
<dbReference type="SMART" id="SM00955">
    <property type="entry name" value="RNB"/>
    <property type="match status" value="1"/>
</dbReference>
<dbReference type="GO" id="GO:0000175">
    <property type="term" value="F:3'-5'-RNA exonuclease activity"/>
    <property type="evidence" value="ECO:0007669"/>
    <property type="project" value="TreeGrafter"/>
</dbReference>